<evidence type="ECO:0000313" key="1">
    <source>
        <dbReference type="EMBL" id="TEB34202.1"/>
    </source>
</evidence>
<name>A0A4Y7TKY8_COPMI</name>
<gene>
    <name evidence="1" type="ORF">FA13DRAFT_1625986</name>
</gene>
<proteinExistence type="predicted"/>
<dbReference type="AlphaFoldDB" id="A0A4Y7TKY8"/>
<evidence type="ECO:0000313" key="2">
    <source>
        <dbReference type="Proteomes" id="UP000298030"/>
    </source>
</evidence>
<dbReference type="OrthoDB" id="2559662at2759"/>
<dbReference type="CDD" id="cd11296">
    <property type="entry name" value="O-FucT_like"/>
    <property type="match status" value="1"/>
</dbReference>
<keyword evidence="2" id="KW-1185">Reference proteome</keyword>
<organism evidence="1 2">
    <name type="scientific">Coprinellus micaceus</name>
    <name type="common">Glistening ink-cap mushroom</name>
    <name type="synonym">Coprinus micaceus</name>
    <dbReference type="NCBI Taxonomy" id="71717"/>
    <lineage>
        <taxon>Eukaryota</taxon>
        <taxon>Fungi</taxon>
        <taxon>Dikarya</taxon>
        <taxon>Basidiomycota</taxon>
        <taxon>Agaricomycotina</taxon>
        <taxon>Agaricomycetes</taxon>
        <taxon>Agaricomycetidae</taxon>
        <taxon>Agaricales</taxon>
        <taxon>Agaricineae</taxon>
        <taxon>Psathyrellaceae</taxon>
        <taxon>Coprinellus</taxon>
    </lineage>
</organism>
<dbReference type="STRING" id="71717.A0A4Y7TKY8"/>
<dbReference type="Gene3D" id="3.40.50.11350">
    <property type="match status" value="1"/>
</dbReference>
<protein>
    <submittedName>
        <fullName evidence="1">Uncharacterized protein</fullName>
    </submittedName>
</protein>
<sequence>MNIDIPPRYLDVYEEERRLPQHNLSLPYPEGSTGRYVKFTSQINMLGWNNVLNELLMLTHLAYKSKRAYVFQPYIWKWEYYPWKRSEVWNWHPHTPLSALIAGPTAGGGWPSDDPAPRSVSTDYWSIVCPKDKVKQIWTHEMKEKYNLRWDPNGKQIFDRWNQILSDDPAQCIEVIAPKRDVEDFAQVFDLWLWGSERILAMWEELRDSPVSQLLRTSPVIERNIAHNEHLFWSAGTTNTTDPFSHVFAAHIRRGDFDEACLNLANWKSTFYGWNQLPYLPDRFTVPPGGEPGKNTPENVKYYYARCLPSPETIIKRINDARDEYEKEVYGESKQQHVHTLYILTNDRSEWLDNLRTRLEAHQWRIVTSSDLVHRNSQEKDVAMATDMDLARRAAIFLGNGWSSFTSNILHRRLVDRKIPISNRFF</sequence>
<dbReference type="Proteomes" id="UP000298030">
    <property type="component" value="Unassembled WGS sequence"/>
</dbReference>
<dbReference type="EMBL" id="QPFP01000010">
    <property type="protein sequence ID" value="TEB34202.1"/>
    <property type="molecule type" value="Genomic_DNA"/>
</dbReference>
<accession>A0A4Y7TKY8</accession>
<reference evidence="1 2" key="1">
    <citation type="journal article" date="2019" name="Nat. Ecol. Evol.">
        <title>Megaphylogeny resolves global patterns of mushroom evolution.</title>
        <authorList>
            <person name="Varga T."/>
            <person name="Krizsan K."/>
            <person name="Foldi C."/>
            <person name="Dima B."/>
            <person name="Sanchez-Garcia M."/>
            <person name="Sanchez-Ramirez S."/>
            <person name="Szollosi G.J."/>
            <person name="Szarkandi J.G."/>
            <person name="Papp V."/>
            <person name="Albert L."/>
            <person name="Andreopoulos W."/>
            <person name="Angelini C."/>
            <person name="Antonin V."/>
            <person name="Barry K.W."/>
            <person name="Bougher N.L."/>
            <person name="Buchanan P."/>
            <person name="Buyck B."/>
            <person name="Bense V."/>
            <person name="Catcheside P."/>
            <person name="Chovatia M."/>
            <person name="Cooper J."/>
            <person name="Damon W."/>
            <person name="Desjardin D."/>
            <person name="Finy P."/>
            <person name="Geml J."/>
            <person name="Haridas S."/>
            <person name="Hughes K."/>
            <person name="Justo A."/>
            <person name="Karasinski D."/>
            <person name="Kautmanova I."/>
            <person name="Kiss B."/>
            <person name="Kocsube S."/>
            <person name="Kotiranta H."/>
            <person name="LaButti K.M."/>
            <person name="Lechner B.E."/>
            <person name="Liimatainen K."/>
            <person name="Lipzen A."/>
            <person name="Lukacs Z."/>
            <person name="Mihaltcheva S."/>
            <person name="Morgado L.N."/>
            <person name="Niskanen T."/>
            <person name="Noordeloos M.E."/>
            <person name="Ohm R.A."/>
            <person name="Ortiz-Santana B."/>
            <person name="Ovrebo C."/>
            <person name="Racz N."/>
            <person name="Riley R."/>
            <person name="Savchenko A."/>
            <person name="Shiryaev A."/>
            <person name="Soop K."/>
            <person name="Spirin V."/>
            <person name="Szebenyi C."/>
            <person name="Tomsovsky M."/>
            <person name="Tulloss R.E."/>
            <person name="Uehling J."/>
            <person name="Grigoriev I.V."/>
            <person name="Vagvolgyi C."/>
            <person name="Papp T."/>
            <person name="Martin F.M."/>
            <person name="Miettinen O."/>
            <person name="Hibbett D.S."/>
            <person name="Nagy L.G."/>
        </authorList>
    </citation>
    <scope>NUCLEOTIDE SEQUENCE [LARGE SCALE GENOMIC DNA]</scope>
    <source>
        <strain evidence="1 2">FP101781</strain>
    </source>
</reference>
<comment type="caution">
    <text evidence="1">The sequence shown here is derived from an EMBL/GenBank/DDBJ whole genome shotgun (WGS) entry which is preliminary data.</text>
</comment>